<proteinExistence type="predicted"/>
<gene>
    <name evidence="1" type="primary">ZNF831</name>
</gene>
<reference evidence="1" key="1">
    <citation type="submission" date="2020-11" db="EMBL/GenBank/DDBJ databases">
        <authorList>
            <person name="Davenport K.M."/>
            <person name="Bickhart D.M."/>
            <person name="Smith T.P.L."/>
            <person name="Murdoch B.M."/>
            <person name="Rosen B.D."/>
        </authorList>
    </citation>
    <scope>NUCLEOTIDE SEQUENCE [LARGE SCALE GENOMIC DNA]</scope>
    <source>
        <strain evidence="1">OAR_USU_Benz2616</strain>
    </source>
</reference>
<accession>A0AC11CT90</accession>
<reference evidence="1" key="2">
    <citation type="submission" date="2025-08" db="UniProtKB">
        <authorList>
            <consortium name="Ensembl"/>
        </authorList>
    </citation>
    <scope>IDENTIFICATION</scope>
</reference>
<sequence>MDVPELACPTSPARDQPAPASAPPGAPGGQASPHLTLGPVILPREQGLAPTVFLKALPIPLYHTVPPGGLQPRAPLVTGSLDGGSLPFVLSPLLQPEGPGPTRAGKPVAPGLTVNIVGALPILSPGLGPALGSPGKVRNAGRYLCPHCGRDCLKPSVLEKHIRSHTGERPFPCATCGIAFKTQSNLYKHRRTQTHLNNSRLSSESDGGGSSLLEESEKAAEPTGADRARSQRPLSPGTHAAGHCAVPTAHVSLVAKNLDRKLDAVPCRGSTFDIKEAPVDSAPGLPLASPQSRWKLPEPRSPTASRPSSALQQQQVEKPGDAKPSEGRLRKCESTDSGYLSRSDSAEQPPAAGSPLHSLSEHSNESEGEGGPGPGHAERVAGLELEKRRLEERIARLISHNQAVVDDPQLAHVRPRKTVLSKQGSIDLPMPYTYKDSFHFDLRPPGPGRLPAALRAARSTCTPPDRARPLFFHSVPTQLSTGTDCVPVTRSNSLPFVEGTGTWPEPLEPQDAWPRRQKPLSPKPTPARPADAPGGHPRALVRQAAVEDLPCPLTADALAPVEDPEGKRPAAEEVSASKGQAAAKKRGQRKLKMFSQEKWQVYGKDTFKSIYQRAKASHRGGRKATEATVGGGAALERPLQQEATGGGDTVMGAKPGPWASPPVLAGLLVTEPHKQGETVAGTGGPDQLGSNTAASPPALSSGEALCLGSRSPLLPPHEGPQLECQQLPAPGPRKGGDLEAPRPDSKLEGGTCGGEGTTETCQQAHVVPRGPGGSSGEPKPLDDKLPSERKKLKVEELSCQELLGAGGETPGGPMQTASPPPQNQDTNPGEKPGGLPGSGNCTERVMSGALRWEGSQDTEPPPCPPGCPSQMASHPPALHTLTGPVDMAFPPQYLLRFPQRDTCPLSPVPQKLDQGQDSICKRGGPEVQTSFAESGQGALLPPCPVSGQAPAGEDSFWEYPSWSRSWDQRKGVQREERGGLNAGIPTASALKGSASFLPAPTCEPWRSGTHETLETSRSSTVARAGPSGGVLNSWEPTGELRAPSESATQAPPLGSPAELSPCCSHQAGSCLSASTAPHWPELALCTSAEPSRSRGVQGSFPSLRAEPRLTWCCLSRSLPLPMEQKEKDASVYLGLHLPGGGLQGEGPDAWLVSKTVSGAWTRIRPGDGGQMQISKLSDPTAQGMLSWDRVSEPEWKKRRSRRRAKIPRGSSRWKHLSIHSKRYRGNFLQSRVQLRVTRLRKPHWGLRKDGHPPRAKGLDSCRTQGQASSEMAGVTPSGEPSCVTSGSSVCPENREQEEEESGHVSRSFCPNTSLRTIGDTDRLITKEISSAGEHGAGCPLITAVGSGLSLPSDSLGANDRLPACSKSLDMGSLETHLLPSQQHISADPTPCVFSDAQEPSTFVSKGTSLGHDLATSAAAVCPSLGARAGHTTLGIHSVEQQDHSQGEEETLTQSSPDRKTIAEGVSPNLLPGKPSSGQRISGSVTPGSIGKIHLEIPALGPGSASSHQEEGKHKSCFPSGGQCGCREGLVPCPLVGPDSVKCQGTGFVALKDDAIPSNPGLPTEIPAASLKTLRKRSLEGMRKQTRVESSDTSSDDEDRLVIEI</sequence>
<reference evidence="1" key="3">
    <citation type="submission" date="2025-09" db="UniProtKB">
        <authorList>
            <consortium name="Ensembl"/>
        </authorList>
    </citation>
    <scope>IDENTIFICATION</scope>
</reference>
<protein>
    <submittedName>
        <fullName evidence="1">Zinc finger protein 831</fullName>
    </submittedName>
</protein>
<organism evidence="1">
    <name type="scientific">Ovis aries</name>
    <name type="common">Sheep</name>
    <dbReference type="NCBI Taxonomy" id="9940"/>
    <lineage>
        <taxon>Eukaryota</taxon>
        <taxon>Metazoa</taxon>
        <taxon>Chordata</taxon>
        <taxon>Craniata</taxon>
        <taxon>Vertebrata</taxon>
        <taxon>Euteleostomi</taxon>
        <taxon>Mammalia</taxon>
        <taxon>Eutheria</taxon>
        <taxon>Laurasiatheria</taxon>
        <taxon>Artiodactyla</taxon>
        <taxon>Ruminantia</taxon>
        <taxon>Pecora</taxon>
        <taxon>Bovidae</taxon>
        <taxon>Caprinae</taxon>
        <taxon>Ovis</taxon>
    </lineage>
</organism>
<evidence type="ECO:0000313" key="1">
    <source>
        <dbReference type="Ensembl" id="ENSOARP00020035222.1"/>
    </source>
</evidence>
<dbReference type="Ensembl" id="ENSOART00020015275.2">
    <property type="protein sequence ID" value="ENSOARP00020035222.1"/>
    <property type="gene ID" value="ENSOARG00020009985.2"/>
</dbReference>
<name>A0AC11CT90_SHEEP</name>